<dbReference type="InterPro" id="IPR000618">
    <property type="entry name" value="Insect_cuticle"/>
</dbReference>
<proteinExistence type="predicted"/>
<reference evidence="3" key="1">
    <citation type="submission" date="2020-02" db="EMBL/GenBank/DDBJ databases">
        <title>Relaxed selection underlies rapid genomic changes in the transitions from sociality to social parasitism in ants.</title>
        <authorList>
            <person name="Bi X."/>
        </authorList>
    </citation>
    <scope>NUCLEOTIDE SEQUENCE</scope>
    <source>
        <strain evidence="3">BGI-DK2013a</strain>
        <tissue evidence="3">Whole body</tissue>
    </source>
</reference>
<comment type="caution">
    <text evidence="3">The sequence shown here is derived from an EMBL/GenBank/DDBJ whole genome shotgun (WGS) entry which is preliminary data.</text>
</comment>
<sequence>MVCHEQDTNPAVACVLMPKLSITSGSYSLIELEGSWRTVSYAADSINGFNAVVQRDPDITVKTIPVAAPLPTLYSVIAAAAPAAVTVHRLTIVVDAPLLRQPFISESTLAATNVVVVNSGLVGLGEGLGVRSRSLYGAQTVVALWQWQCCENSLSRAPSSVVPPRLTLLGFLLRRNRK</sequence>
<feature type="non-terminal residue" evidence="3">
    <location>
        <position position="178"/>
    </location>
</feature>
<organism evidence="3 4">
    <name type="scientific">Acromyrmex insinuator</name>
    <dbReference type="NCBI Taxonomy" id="230686"/>
    <lineage>
        <taxon>Eukaryota</taxon>
        <taxon>Metazoa</taxon>
        <taxon>Ecdysozoa</taxon>
        <taxon>Arthropoda</taxon>
        <taxon>Hexapoda</taxon>
        <taxon>Insecta</taxon>
        <taxon>Pterygota</taxon>
        <taxon>Neoptera</taxon>
        <taxon>Endopterygota</taxon>
        <taxon>Hymenoptera</taxon>
        <taxon>Apocrita</taxon>
        <taxon>Aculeata</taxon>
        <taxon>Formicoidea</taxon>
        <taxon>Formicidae</taxon>
        <taxon>Myrmicinae</taxon>
        <taxon>Acromyrmex</taxon>
    </lineage>
</organism>
<dbReference type="EMBL" id="JAANHZ010000649">
    <property type="protein sequence ID" value="KAG5308498.1"/>
    <property type="molecule type" value="Genomic_DNA"/>
</dbReference>
<dbReference type="InterPro" id="IPR031311">
    <property type="entry name" value="CHIT_BIND_RR_consensus"/>
</dbReference>
<dbReference type="Pfam" id="PF00379">
    <property type="entry name" value="Chitin_bind_4"/>
    <property type="match status" value="1"/>
</dbReference>
<keyword evidence="1 2" id="KW-0193">Cuticle</keyword>
<dbReference type="GO" id="GO:0042302">
    <property type="term" value="F:structural constituent of cuticle"/>
    <property type="evidence" value="ECO:0007669"/>
    <property type="project" value="UniProtKB-UniRule"/>
</dbReference>
<accession>A0A836EV00</accession>
<dbReference type="AlphaFoldDB" id="A0A836EV00"/>
<evidence type="ECO:0000313" key="4">
    <source>
        <dbReference type="Proteomes" id="UP000667349"/>
    </source>
</evidence>
<keyword evidence="4" id="KW-1185">Reference proteome</keyword>
<dbReference type="PROSITE" id="PS51155">
    <property type="entry name" value="CHIT_BIND_RR_2"/>
    <property type="match status" value="1"/>
</dbReference>
<evidence type="ECO:0000256" key="2">
    <source>
        <dbReference type="PROSITE-ProRule" id="PRU00497"/>
    </source>
</evidence>
<evidence type="ECO:0000256" key="1">
    <source>
        <dbReference type="ARBA" id="ARBA00022460"/>
    </source>
</evidence>
<name>A0A836EV00_9HYME</name>
<evidence type="ECO:0000313" key="3">
    <source>
        <dbReference type="EMBL" id="KAG5308498.1"/>
    </source>
</evidence>
<dbReference type="Proteomes" id="UP000667349">
    <property type="component" value="Unassembled WGS sequence"/>
</dbReference>
<gene>
    <name evidence="3" type="primary">Ccp84ab_0</name>
    <name evidence="3" type="ORF">G6Z75_0007130</name>
</gene>
<protein>
    <submittedName>
        <fullName evidence="3">CU01 protein</fullName>
    </submittedName>
</protein>
<dbReference type="PROSITE" id="PS00233">
    <property type="entry name" value="CHIT_BIND_RR_1"/>
    <property type="match status" value="1"/>
</dbReference>
<feature type="non-terminal residue" evidence="3">
    <location>
        <position position="1"/>
    </location>
</feature>